<evidence type="ECO:0000313" key="7">
    <source>
        <dbReference type="Proteomes" id="UP000677918"/>
    </source>
</evidence>
<sequence>MSSFDPSNRNQATSTGLDEKVASLLCYVLGFVTGIVFLIVEKKSRLVRFHAMQSTIVFGGLLLVNFVLSLLPFLGWLISLVLGPLTLILWLVLMLKAYQGSWFKLPYIGDIAERQIDQIKM</sequence>
<dbReference type="Pfam" id="PF09685">
    <property type="entry name" value="MamF_MmsF"/>
    <property type="match status" value="1"/>
</dbReference>
<accession>A0A8J4M296</accession>
<comment type="caution">
    <text evidence="6">The sequence shown here is derived from an EMBL/GenBank/DDBJ whole genome shotgun (WGS) entry which is preliminary data.</text>
</comment>
<keyword evidence="4 5" id="KW-0472">Membrane</keyword>
<dbReference type="AlphaFoldDB" id="A0A8J4M296"/>
<dbReference type="PANTHER" id="PTHR36460">
    <property type="entry name" value="UPF0132 DOMAIN PROTEIN (AFU_ORTHOLOGUE AFUA_3G10255)"/>
    <property type="match status" value="1"/>
</dbReference>
<keyword evidence="3 5" id="KW-1133">Transmembrane helix</keyword>
<dbReference type="GO" id="GO:0016020">
    <property type="term" value="C:membrane"/>
    <property type="evidence" value="ECO:0007669"/>
    <property type="project" value="UniProtKB-SubCell"/>
</dbReference>
<feature type="transmembrane region" description="Helical" evidence="5">
    <location>
        <begin position="47"/>
        <end position="68"/>
    </location>
</feature>
<keyword evidence="7" id="KW-1185">Reference proteome</keyword>
<protein>
    <submittedName>
        <fullName evidence="6">Membrane protein</fullName>
    </submittedName>
</protein>
<proteinExistence type="predicted"/>
<feature type="transmembrane region" description="Helical" evidence="5">
    <location>
        <begin position="20"/>
        <end position="40"/>
    </location>
</feature>
<dbReference type="RefSeq" id="WP_213411697.1">
    <property type="nucleotide sequence ID" value="NZ_BOVK01000020.1"/>
</dbReference>
<reference evidence="6" key="1">
    <citation type="submission" date="2021-04" db="EMBL/GenBank/DDBJ databases">
        <title>Draft genome sequence of Xylanibacillus composti strain K13.</title>
        <authorList>
            <person name="Uke A."/>
            <person name="Chhe C."/>
            <person name="Baramee S."/>
            <person name="Kosugi A."/>
        </authorList>
    </citation>
    <scope>NUCLEOTIDE SEQUENCE</scope>
    <source>
        <strain evidence="6">K13</strain>
    </source>
</reference>
<dbReference type="PANTHER" id="PTHR36460:SF1">
    <property type="entry name" value="UPF0132 DOMAIN PROTEIN (AFU_ORTHOLOGUE AFUA_3G10255)"/>
    <property type="match status" value="1"/>
</dbReference>
<gene>
    <name evidence="6" type="ORF">XYCOK13_17240</name>
</gene>
<evidence type="ECO:0000256" key="4">
    <source>
        <dbReference type="ARBA" id="ARBA00023136"/>
    </source>
</evidence>
<dbReference type="InterPro" id="IPR019109">
    <property type="entry name" value="MamF_MmsF"/>
</dbReference>
<organism evidence="6 7">
    <name type="scientific">Xylanibacillus composti</name>
    <dbReference type="NCBI Taxonomy" id="1572762"/>
    <lineage>
        <taxon>Bacteria</taxon>
        <taxon>Bacillati</taxon>
        <taxon>Bacillota</taxon>
        <taxon>Bacilli</taxon>
        <taxon>Bacillales</taxon>
        <taxon>Paenibacillaceae</taxon>
        <taxon>Xylanibacillus</taxon>
    </lineage>
</organism>
<evidence type="ECO:0000256" key="3">
    <source>
        <dbReference type="ARBA" id="ARBA00022989"/>
    </source>
</evidence>
<dbReference type="EMBL" id="BOVK01000020">
    <property type="protein sequence ID" value="GIQ68900.1"/>
    <property type="molecule type" value="Genomic_DNA"/>
</dbReference>
<feature type="transmembrane region" description="Helical" evidence="5">
    <location>
        <begin position="74"/>
        <end position="95"/>
    </location>
</feature>
<dbReference type="Proteomes" id="UP000677918">
    <property type="component" value="Unassembled WGS sequence"/>
</dbReference>
<name>A0A8J4M296_9BACL</name>
<evidence type="ECO:0000256" key="2">
    <source>
        <dbReference type="ARBA" id="ARBA00022692"/>
    </source>
</evidence>
<keyword evidence="2 5" id="KW-0812">Transmembrane</keyword>
<evidence type="ECO:0000313" key="6">
    <source>
        <dbReference type="EMBL" id="GIQ68900.1"/>
    </source>
</evidence>
<comment type="subcellular location">
    <subcellularLocation>
        <location evidence="1">Membrane</location>
        <topology evidence="1">Multi-pass membrane protein</topology>
    </subcellularLocation>
</comment>
<evidence type="ECO:0000256" key="1">
    <source>
        <dbReference type="ARBA" id="ARBA00004141"/>
    </source>
</evidence>
<evidence type="ECO:0000256" key="5">
    <source>
        <dbReference type="SAM" id="Phobius"/>
    </source>
</evidence>